<evidence type="ECO:0000313" key="4">
    <source>
        <dbReference type="Proteomes" id="UP000093080"/>
    </source>
</evidence>
<dbReference type="CDD" id="cd06971">
    <property type="entry name" value="PgpA"/>
    <property type="match status" value="1"/>
</dbReference>
<dbReference type="PIRSF" id="PIRSF006162">
    <property type="entry name" value="PgpA"/>
    <property type="match status" value="1"/>
</dbReference>
<evidence type="ECO:0000259" key="2">
    <source>
        <dbReference type="Pfam" id="PF04608"/>
    </source>
</evidence>
<dbReference type="AlphaFoldDB" id="A0A1B9F7A7"/>
<keyword evidence="4" id="KW-1185">Reference proteome</keyword>
<organism evidence="3 4">
    <name type="scientific">Dissulfuribacter thermophilus</name>
    <dbReference type="NCBI Taxonomy" id="1156395"/>
    <lineage>
        <taxon>Bacteria</taxon>
        <taxon>Pseudomonadati</taxon>
        <taxon>Thermodesulfobacteriota</taxon>
        <taxon>Dissulfuribacteria</taxon>
        <taxon>Dissulfuribacterales</taxon>
        <taxon>Dissulfuribacteraceae</taxon>
        <taxon>Dissulfuribacter</taxon>
    </lineage>
</organism>
<dbReference type="GO" id="GO:0006655">
    <property type="term" value="P:phosphatidylglycerol biosynthetic process"/>
    <property type="evidence" value="ECO:0007669"/>
    <property type="project" value="UniProtKB-UniPathway"/>
</dbReference>
<feature type="transmembrane region" description="Helical" evidence="1">
    <location>
        <begin position="20"/>
        <end position="39"/>
    </location>
</feature>
<proteinExistence type="predicted"/>
<dbReference type="Proteomes" id="UP000093080">
    <property type="component" value="Unassembled WGS sequence"/>
</dbReference>
<evidence type="ECO:0000313" key="3">
    <source>
        <dbReference type="EMBL" id="OCC15829.1"/>
    </source>
</evidence>
<protein>
    <submittedName>
        <fullName evidence="3">Phosphatidylglycerophosphatase A</fullName>
    </submittedName>
</protein>
<dbReference type="InterPro" id="IPR036681">
    <property type="entry name" value="PgpA-like_sf"/>
</dbReference>
<reference evidence="3 4" key="1">
    <citation type="submission" date="2016-06" db="EMBL/GenBank/DDBJ databases">
        <title>Respiratory ammonification of nitrate coupled to the oxidation of elemental sulfur in deep-sea autotrophic thermophilic bacteria.</title>
        <authorList>
            <person name="Slobodkina G.B."/>
            <person name="Mardanov A.V."/>
            <person name="Ravin N.V."/>
            <person name="Frolova A.A."/>
            <person name="Viryasiv M.B."/>
            <person name="Chernyh N.A."/>
            <person name="Bonch-Osmolovskaya E.A."/>
            <person name="Slobodkin A.I."/>
        </authorList>
    </citation>
    <scope>NUCLEOTIDE SEQUENCE [LARGE SCALE GENOMIC DNA]</scope>
    <source>
        <strain evidence="3 4">S69</strain>
    </source>
</reference>
<gene>
    <name evidence="3" type="ORF">DBT_0754</name>
</gene>
<feature type="domain" description="YutG/PgpA" evidence="2">
    <location>
        <begin position="13"/>
        <end position="149"/>
    </location>
</feature>
<dbReference type="PANTHER" id="PTHR36305:SF1">
    <property type="entry name" value="PHOSPHATIDYLGLYCEROPHOSPHATASE A"/>
    <property type="match status" value="1"/>
</dbReference>
<dbReference type="GO" id="GO:0008962">
    <property type="term" value="F:phosphatidylglycerophosphatase activity"/>
    <property type="evidence" value="ECO:0007669"/>
    <property type="project" value="InterPro"/>
</dbReference>
<dbReference type="OrthoDB" id="9804091at2"/>
<accession>A0A1B9F7A7</accession>
<dbReference type="InterPro" id="IPR026037">
    <property type="entry name" value="PgpA"/>
</dbReference>
<dbReference type="UniPathway" id="UPA00084">
    <property type="reaction ID" value="UER00504"/>
</dbReference>
<dbReference type="EMBL" id="MAGO01000003">
    <property type="protein sequence ID" value="OCC15829.1"/>
    <property type="molecule type" value="Genomic_DNA"/>
</dbReference>
<feature type="transmembrane region" description="Helical" evidence="1">
    <location>
        <begin position="84"/>
        <end position="107"/>
    </location>
</feature>
<keyword evidence="1" id="KW-1133">Transmembrane helix</keyword>
<dbReference type="InterPro" id="IPR007686">
    <property type="entry name" value="YutG/PgpA"/>
</dbReference>
<sequence>MNRITRAIKLYSATVGPLGFIPFAPGTFGSIPGILIAWALGFFPVFYSSLILFLFFLFSVYVADKASKILMKNDPSQIVIDETLGMTISLFSIKMNFQIMLLAFILFRFFDIVKPFPIRRLEHMFKGGLGIVIDDAFAGLMVNILIQLVIFLLG</sequence>
<dbReference type="SUPFAM" id="SSF101307">
    <property type="entry name" value="YutG-like"/>
    <property type="match status" value="1"/>
</dbReference>
<dbReference type="PANTHER" id="PTHR36305">
    <property type="entry name" value="PHOSPHATIDYLGLYCEROPHOSPHATASE A"/>
    <property type="match status" value="1"/>
</dbReference>
<evidence type="ECO:0000256" key="1">
    <source>
        <dbReference type="SAM" id="Phobius"/>
    </source>
</evidence>
<dbReference type="PATRIC" id="fig|1156395.6.peg.764"/>
<feature type="transmembrane region" description="Helical" evidence="1">
    <location>
        <begin position="127"/>
        <end position="153"/>
    </location>
</feature>
<keyword evidence="1" id="KW-0812">Transmembrane</keyword>
<name>A0A1B9F7A7_9BACT</name>
<comment type="caution">
    <text evidence="3">The sequence shown here is derived from an EMBL/GenBank/DDBJ whole genome shotgun (WGS) entry which is preliminary data.</text>
</comment>
<dbReference type="RefSeq" id="WP_067616506.1">
    <property type="nucleotide sequence ID" value="NZ_MAGO01000003.1"/>
</dbReference>
<dbReference type="Pfam" id="PF04608">
    <property type="entry name" value="PgpA"/>
    <property type="match status" value="1"/>
</dbReference>
<dbReference type="STRING" id="1156395.DBT_0754"/>
<feature type="transmembrane region" description="Helical" evidence="1">
    <location>
        <begin position="45"/>
        <end position="63"/>
    </location>
</feature>
<keyword evidence="1" id="KW-0472">Membrane</keyword>